<name>A0A0L0BKV9_LUCCU</name>
<feature type="chain" id="PRO_5005534849" description="Receptor-binding cancer antigen expressed on SiSo cells" evidence="2">
    <location>
        <begin position="23"/>
        <end position="200"/>
    </location>
</feature>
<dbReference type="OrthoDB" id="10017216at2759"/>
<evidence type="ECO:0000256" key="1">
    <source>
        <dbReference type="SAM" id="MobiDB-lite"/>
    </source>
</evidence>
<dbReference type="InterPro" id="IPR017025">
    <property type="entry name" value="Cancer-assoc_antigen_RCAS1"/>
</dbReference>
<comment type="caution">
    <text evidence="3">The sequence shown here is derived from an EMBL/GenBank/DDBJ whole genome shotgun (WGS) entry which is preliminary data.</text>
</comment>
<dbReference type="PANTHER" id="PTHR15208">
    <property type="entry name" value="RECEPTOR-BINDING CANCER ANTIGEN EXPRESSED ON SISO CELLS CANCER ASSOCIATED SURFACE ANTIGEN RCAS1 ESTROGEN RECEPTOR-BINDING FRAGMENT- ASSOCIATED GENE 9 PROTEIN"/>
    <property type="match status" value="1"/>
</dbReference>
<evidence type="ECO:0000313" key="4">
    <source>
        <dbReference type="Proteomes" id="UP000037069"/>
    </source>
</evidence>
<keyword evidence="2" id="KW-0732">Signal</keyword>
<dbReference type="OMA" id="LGEMENW"/>
<accession>A0A0L0BKV9</accession>
<dbReference type="STRING" id="7375.A0A0L0BKV9"/>
<dbReference type="EMBL" id="JRES01001705">
    <property type="protein sequence ID" value="KNC20730.1"/>
    <property type="molecule type" value="Genomic_DNA"/>
</dbReference>
<evidence type="ECO:0000256" key="2">
    <source>
        <dbReference type="SAM" id="SignalP"/>
    </source>
</evidence>
<feature type="region of interest" description="Disordered" evidence="1">
    <location>
        <begin position="169"/>
        <end position="200"/>
    </location>
</feature>
<gene>
    <name evidence="3" type="ORF">FF38_07725</name>
</gene>
<dbReference type="GO" id="GO:0030141">
    <property type="term" value="C:secretory granule"/>
    <property type="evidence" value="ECO:0007669"/>
    <property type="project" value="TreeGrafter"/>
</dbReference>
<proteinExistence type="predicted"/>
<organism evidence="3 4">
    <name type="scientific">Lucilia cuprina</name>
    <name type="common">Green bottle fly</name>
    <name type="synonym">Australian sheep blowfly</name>
    <dbReference type="NCBI Taxonomy" id="7375"/>
    <lineage>
        <taxon>Eukaryota</taxon>
        <taxon>Metazoa</taxon>
        <taxon>Ecdysozoa</taxon>
        <taxon>Arthropoda</taxon>
        <taxon>Hexapoda</taxon>
        <taxon>Insecta</taxon>
        <taxon>Pterygota</taxon>
        <taxon>Neoptera</taxon>
        <taxon>Endopterygota</taxon>
        <taxon>Diptera</taxon>
        <taxon>Brachycera</taxon>
        <taxon>Muscomorpha</taxon>
        <taxon>Oestroidea</taxon>
        <taxon>Calliphoridae</taxon>
        <taxon>Luciliinae</taxon>
        <taxon>Lucilia</taxon>
    </lineage>
</organism>
<dbReference type="PANTHER" id="PTHR15208:SF2">
    <property type="entry name" value="RECEPTOR-BINDING CANCER ANTIGEN EXPRESSED ON SISO CELLS"/>
    <property type="match status" value="1"/>
</dbReference>
<evidence type="ECO:0000313" key="3">
    <source>
        <dbReference type="EMBL" id="KNC20730.1"/>
    </source>
</evidence>
<feature type="compositionally biased region" description="Polar residues" evidence="1">
    <location>
        <begin position="175"/>
        <end position="200"/>
    </location>
</feature>
<protein>
    <recommendedName>
        <fullName evidence="5">Receptor-binding cancer antigen expressed on SiSo cells</fullName>
    </recommendedName>
</protein>
<keyword evidence="4" id="KW-1185">Reference proteome</keyword>
<feature type="signal peptide" evidence="2">
    <location>
        <begin position="1"/>
        <end position="22"/>
    </location>
</feature>
<reference evidence="3 4" key="1">
    <citation type="journal article" date="2015" name="Nat. Commun.">
        <title>Lucilia cuprina genome unlocks parasitic fly biology to underpin future interventions.</title>
        <authorList>
            <person name="Anstead C.A."/>
            <person name="Korhonen P.K."/>
            <person name="Young N.D."/>
            <person name="Hall R.S."/>
            <person name="Jex A.R."/>
            <person name="Murali S.C."/>
            <person name="Hughes D.S."/>
            <person name="Lee S.F."/>
            <person name="Perry T."/>
            <person name="Stroehlein A.J."/>
            <person name="Ansell B.R."/>
            <person name="Breugelmans B."/>
            <person name="Hofmann A."/>
            <person name="Qu J."/>
            <person name="Dugan S."/>
            <person name="Lee S.L."/>
            <person name="Chao H."/>
            <person name="Dinh H."/>
            <person name="Han Y."/>
            <person name="Doddapaneni H.V."/>
            <person name="Worley K.C."/>
            <person name="Muzny D.M."/>
            <person name="Ioannidis P."/>
            <person name="Waterhouse R.M."/>
            <person name="Zdobnov E.M."/>
            <person name="James P.J."/>
            <person name="Bagnall N.H."/>
            <person name="Kotze A.C."/>
            <person name="Gibbs R.A."/>
            <person name="Richards S."/>
            <person name="Batterham P."/>
            <person name="Gasser R.B."/>
        </authorList>
    </citation>
    <scope>NUCLEOTIDE SEQUENCE [LARGE SCALE GENOMIC DNA]</scope>
    <source>
        <strain evidence="3 4">LS</strain>
        <tissue evidence="3">Full body</tissue>
    </source>
</reference>
<evidence type="ECO:0008006" key="5">
    <source>
        <dbReference type="Google" id="ProtNLM"/>
    </source>
</evidence>
<dbReference type="AlphaFoldDB" id="A0A0L0BKV9"/>
<dbReference type="Proteomes" id="UP000037069">
    <property type="component" value="Unassembled WGS sequence"/>
</dbReference>
<sequence length="200" mass="23394">MVFQQIKVLILSIVGLLRRALCCFSRKRKPSYSEPMTNVVVQSNLSSSPRITKSMATERDWNSWDDSPRTVEEHIEQYRQQIAKPPTPQTEEQEPDFFKELTPVIKPQLKYYLGDDTQTNINFSRLEAKTDVPITLNAELEDWDDENSGDWEEMDTEQAKQLIREKRREMRNMRQKASSKSPQMTNHLQTSGFYNTEVTS</sequence>
<dbReference type="PIRSF" id="PIRSF034247">
    <property type="entry name" value="RCAS1"/>
    <property type="match status" value="1"/>
</dbReference>